<dbReference type="GO" id="GO:0032956">
    <property type="term" value="P:regulation of actin cytoskeleton organization"/>
    <property type="evidence" value="ECO:0007669"/>
    <property type="project" value="TreeGrafter"/>
</dbReference>
<feature type="transmembrane region" description="Helical" evidence="6">
    <location>
        <begin position="400"/>
        <end position="421"/>
    </location>
</feature>
<reference evidence="9 10" key="1">
    <citation type="submission" date="2019-06" db="EMBL/GenBank/DDBJ databases">
        <title>Draft genomes of female and male turbot (Scophthalmus maximus).</title>
        <authorList>
            <person name="Xu H."/>
            <person name="Xu X.-W."/>
            <person name="Shao C."/>
            <person name="Chen S."/>
        </authorList>
    </citation>
    <scope>NUCLEOTIDE SEQUENCE [LARGE SCALE GENOMIC DNA]</scope>
    <source>
        <strain evidence="9">Ysfricsl-2016a</strain>
        <tissue evidence="9">Blood</tissue>
    </source>
</reference>
<dbReference type="InterPro" id="IPR036179">
    <property type="entry name" value="Ig-like_dom_sf"/>
</dbReference>
<feature type="transmembrane region" description="Helical" evidence="6">
    <location>
        <begin position="433"/>
        <end position="452"/>
    </location>
</feature>
<keyword evidence="3 6" id="KW-1133">Transmembrane helix</keyword>
<feature type="domain" description="MARVEL" evidence="8">
    <location>
        <begin position="359"/>
        <end position="486"/>
    </location>
</feature>
<keyword evidence="4 5" id="KW-0472">Membrane</keyword>
<dbReference type="PANTHER" id="PTHR46942:SF1">
    <property type="entry name" value="SIALIC ACID-BINDING IG-LIKE LECTIN 15"/>
    <property type="match status" value="1"/>
</dbReference>
<dbReference type="GO" id="GO:0005886">
    <property type="term" value="C:plasma membrane"/>
    <property type="evidence" value="ECO:0007669"/>
    <property type="project" value="TreeGrafter"/>
</dbReference>
<comment type="caution">
    <text evidence="9">The sequence shown here is derived from an EMBL/GenBank/DDBJ whole genome shotgun (WGS) entry which is preliminary data.</text>
</comment>
<comment type="subcellular location">
    <subcellularLocation>
        <location evidence="1">Membrane</location>
        <topology evidence="1">Multi-pass membrane protein</topology>
    </subcellularLocation>
</comment>
<evidence type="ECO:0000256" key="6">
    <source>
        <dbReference type="SAM" id="Phobius"/>
    </source>
</evidence>
<feature type="domain" description="Ig-like" evidence="7">
    <location>
        <begin position="1"/>
        <end position="114"/>
    </location>
</feature>
<dbReference type="SUPFAM" id="SSF48726">
    <property type="entry name" value="Immunoglobulin"/>
    <property type="match status" value="2"/>
</dbReference>
<feature type="domain" description="Ig-like" evidence="7">
    <location>
        <begin position="119"/>
        <end position="206"/>
    </location>
</feature>
<accession>A0A6A4S9X7</accession>
<evidence type="ECO:0000256" key="5">
    <source>
        <dbReference type="PROSITE-ProRule" id="PRU00581"/>
    </source>
</evidence>
<dbReference type="PROSITE" id="PS50835">
    <property type="entry name" value="IG_LIKE"/>
    <property type="match status" value="2"/>
</dbReference>
<dbReference type="InterPro" id="IPR013783">
    <property type="entry name" value="Ig-like_fold"/>
</dbReference>
<protein>
    <recommendedName>
        <fullName evidence="11">Ig-like domain-containing protein</fullName>
    </recommendedName>
</protein>
<sequence>MAVSPEVTVSRGEDIVLNCSFTHPDQQFYSGAITVKWLARASNAAPFFSCSLKNDSTERLSDCSGFRYSLAGDPRRGELSLLIKKVELNDDGEYFCRVELDRQKEYLQKETKLHVTSEPQILSLLVVATPSTPDSATRRLQCEAEGHPRPKIVWLSASRFLIDDQGEESQSGPFRLISSVAYLEGADLTCRAENAQGHAERTYPVYPVTSHTLMIALVVSGLMVALLLSAGVIILCCTNRAPVDSSPVYGNAEVVLNHRQRASDSAADGGADIQLVYSAVGLNSAAAPPPVHQRLTSTCPQQEAVPLLIRCAVRPSVCRRRPTGLVLPQLNFTTVNMSHTVITTTTTRTSGDGLLNLGYTRTIPGLLKMGQMLALLVTFLCVRCVRGWPSWAAFQFFEVVALWFLVALLIFFLMHLFRLQAKMPCINWPLTEFFHYSVGTVLILIASIVGAVKSESVSALVAGSVFGFIATFLMAVSLWTSYSVTCGPHPTGTGPVKTSCSERQLQSYTVHLCLTECAMDAILVLRPNS</sequence>
<organism evidence="9 10">
    <name type="scientific">Scophthalmus maximus</name>
    <name type="common">Turbot</name>
    <name type="synonym">Psetta maxima</name>
    <dbReference type="NCBI Taxonomy" id="52904"/>
    <lineage>
        <taxon>Eukaryota</taxon>
        <taxon>Metazoa</taxon>
        <taxon>Chordata</taxon>
        <taxon>Craniata</taxon>
        <taxon>Vertebrata</taxon>
        <taxon>Euteleostomi</taxon>
        <taxon>Actinopterygii</taxon>
        <taxon>Neopterygii</taxon>
        <taxon>Teleostei</taxon>
        <taxon>Neoteleostei</taxon>
        <taxon>Acanthomorphata</taxon>
        <taxon>Carangaria</taxon>
        <taxon>Pleuronectiformes</taxon>
        <taxon>Pleuronectoidei</taxon>
        <taxon>Scophthalmidae</taxon>
        <taxon>Scophthalmus</taxon>
    </lineage>
</organism>
<dbReference type="InterPro" id="IPR013106">
    <property type="entry name" value="Ig_V-set"/>
</dbReference>
<dbReference type="Proteomes" id="UP000438429">
    <property type="component" value="Unassembled WGS sequence"/>
</dbReference>
<feature type="transmembrane region" description="Helical" evidence="6">
    <location>
        <begin position="213"/>
        <end position="237"/>
    </location>
</feature>
<evidence type="ECO:0008006" key="11">
    <source>
        <dbReference type="Google" id="ProtNLM"/>
    </source>
</evidence>
<dbReference type="EMBL" id="VEVO01000014">
    <property type="protein sequence ID" value="KAF0031996.1"/>
    <property type="molecule type" value="Genomic_DNA"/>
</dbReference>
<dbReference type="GO" id="GO:2001204">
    <property type="term" value="P:regulation of osteoclast development"/>
    <property type="evidence" value="ECO:0007669"/>
    <property type="project" value="TreeGrafter"/>
</dbReference>
<name>A0A6A4S9X7_SCOMX</name>
<evidence type="ECO:0000256" key="3">
    <source>
        <dbReference type="ARBA" id="ARBA00022989"/>
    </source>
</evidence>
<dbReference type="GO" id="GO:0045124">
    <property type="term" value="P:regulation of bone resorption"/>
    <property type="evidence" value="ECO:0007669"/>
    <property type="project" value="TreeGrafter"/>
</dbReference>
<keyword evidence="2 5" id="KW-0812">Transmembrane</keyword>
<dbReference type="InterPro" id="IPR007110">
    <property type="entry name" value="Ig-like_dom"/>
</dbReference>
<evidence type="ECO:0000256" key="2">
    <source>
        <dbReference type="ARBA" id="ARBA00022692"/>
    </source>
</evidence>
<gene>
    <name evidence="9" type="ORF">F2P81_016551</name>
</gene>
<evidence type="ECO:0000259" key="8">
    <source>
        <dbReference type="PROSITE" id="PS51225"/>
    </source>
</evidence>
<dbReference type="InterPro" id="IPR003599">
    <property type="entry name" value="Ig_sub"/>
</dbReference>
<dbReference type="AlphaFoldDB" id="A0A6A4S9X7"/>
<evidence type="ECO:0000259" key="7">
    <source>
        <dbReference type="PROSITE" id="PS50835"/>
    </source>
</evidence>
<dbReference type="PANTHER" id="PTHR46942">
    <property type="entry name" value="SIALIC ACID-BINDING IG-LIKE LECTIN 15"/>
    <property type="match status" value="1"/>
</dbReference>
<evidence type="ECO:0000256" key="1">
    <source>
        <dbReference type="ARBA" id="ARBA00004141"/>
    </source>
</evidence>
<dbReference type="Gene3D" id="2.60.40.10">
    <property type="entry name" value="Immunoglobulins"/>
    <property type="match status" value="2"/>
</dbReference>
<dbReference type="Pfam" id="PF07686">
    <property type="entry name" value="V-set"/>
    <property type="match status" value="1"/>
</dbReference>
<dbReference type="SMART" id="SM00409">
    <property type="entry name" value="IG"/>
    <property type="match status" value="1"/>
</dbReference>
<evidence type="ECO:0000313" key="10">
    <source>
        <dbReference type="Proteomes" id="UP000438429"/>
    </source>
</evidence>
<dbReference type="InterPro" id="IPR042836">
    <property type="entry name" value="SIG15"/>
</dbReference>
<evidence type="ECO:0000256" key="4">
    <source>
        <dbReference type="ARBA" id="ARBA00023136"/>
    </source>
</evidence>
<evidence type="ECO:0000313" key="9">
    <source>
        <dbReference type="EMBL" id="KAF0031996.1"/>
    </source>
</evidence>
<dbReference type="Pfam" id="PF01284">
    <property type="entry name" value="MARVEL"/>
    <property type="match status" value="1"/>
</dbReference>
<feature type="transmembrane region" description="Helical" evidence="6">
    <location>
        <begin position="458"/>
        <end position="479"/>
    </location>
</feature>
<proteinExistence type="predicted"/>
<dbReference type="InterPro" id="IPR008253">
    <property type="entry name" value="Marvel"/>
</dbReference>
<dbReference type="PROSITE" id="PS51225">
    <property type="entry name" value="MARVEL"/>
    <property type="match status" value="1"/>
</dbReference>